<dbReference type="InterPro" id="IPR000175">
    <property type="entry name" value="Na/ntran_symport"/>
</dbReference>
<feature type="chain" id="PRO_5043853197" evidence="7">
    <location>
        <begin position="28"/>
        <end position="67"/>
    </location>
</feature>
<keyword evidence="2" id="KW-0813">Transport</keyword>
<dbReference type="Proteomes" id="UP001497482">
    <property type="component" value="Chromosome 8"/>
</dbReference>
<dbReference type="AlphaFoldDB" id="A0AAV2MJA3"/>
<evidence type="ECO:0000313" key="9">
    <source>
        <dbReference type="Proteomes" id="UP001497482"/>
    </source>
</evidence>
<name>A0AAV2MJA3_KNICA</name>
<protein>
    <submittedName>
        <fullName evidence="8">Uncharacterized protein</fullName>
    </submittedName>
</protein>
<keyword evidence="4 6" id="KW-1133">Transmembrane helix</keyword>
<dbReference type="GO" id="GO:0016020">
    <property type="term" value="C:membrane"/>
    <property type="evidence" value="ECO:0007669"/>
    <property type="project" value="UniProtKB-SubCell"/>
</dbReference>
<evidence type="ECO:0000256" key="5">
    <source>
        <dbReference type="ARBA" id="ARBA00023136"/>
    </source>
</evidence>
<dbReference type="SUPFAM" id="SSF161070">
    <property type="entry name" value="SNF-like"/>
    <property type="match status" value="1"/>
</dbReference>
<keyword evidence="7" id="KW-0732">Signal</keyword>
<proteinExistence type="predicted"/>
<organism evidence="8 9">
    <name type="scientific">Knipowitschia caucasica</name>
    <name type="common">Caucasian dwarf goby</name>
    <name type="synonym">Pomatoschistus caucasicus</name>
    <dbReference type="NCBI Taxonomy" id="637954"/>
    <lineage>
        <taxon>Eukaryota</taxon>
        <taxon>Metazoa</taxon>
        <taxon>Chordata</taxon>
        <taxon>Craniata</taxon>
        <taxon>Vertebrata</taxon>
        <taxon>Euteleostomi</taxon>
        <taxon>Actinopterygii</taxon>
        <taxon>Neopterygii</taxon>
        <taxon>Teleostei</taxon>
        <taxon>Neoteleostei</taxon>
        <taxon>Acanthomorphata</taxon>
        <taxon>Gobiaria</taxon>
        <taxon>Gobiiformes</taxon>
        <taxon>Gobioidei</taxon>
        <taxon>Gobiidae</taxon>
        <taxon>Gobiinae</taxon>
        <taxon>Knipowitschia</taxon>
    </lineage>
</organism>
<evidence type="ECO:0000256" key="4">
    <source>
        <dbReference type="ARBA" id="ARBA00022989"/>
    </source>
</evidence>
<keyword evidence="9" id="KW-1185">Reference proteome</keyword>
<sequence>MIGAAVSVLNPLILVWSLFTLTSPSYGTVPYPDWALALGWGLAAFVLMWIPLIALYKFVKTKGSAWE</sequence>
<gene>
    <name evidence="8" type="ORF">KC01_LOCUS39636</name>
</gene>
<evidence type="ECO:0000256" key="1">
    <source>
        <dbReference type="ARBA" id="ARBA00004141"/>
    </source>
</evidence>
<evidence type="ECO:0000256" key="7">
    <source>
        <dbReference type="SAM" id="SignalP"/>
    </source>
</evidence>
<feature type="signal peptide" evidence="7">
    <location>
        <begin position="1"/>
        <end position="27"/>
    </location>
</feature>
<accession>A0AAV2MJA3</accession>
<feature type="transmembrane region" description="Helical" evidence="6">
    <location>
        <begin position="37"/>
        <end position="59"/>
    </location>
</feature>
<keyword evidence="5 6" id="KW-0472">Membrane</keyword>
<dbReference type="EMBL" id="OZ035830">
    <property type="protein sequence ID" value="CAL1613423.1"/>
    <property type="molecule type" value="Genomic_DNA"/>
</dbReference>
<dbReference type="PROSITE" id="PS50267">
    <property type="entry name" value="NA_NEUROTRAN_SYMP_3"/>
    <property type="match status" value="1"/>
</dbReference>
<evidence type="ECO:0000313" key="8">
    <source>
        <dbReference type="EMBL" id="CAL1613423.1"/>
    </source>
</evidence>
<comment type="subcellular location">
    <subcellularLocation>
        <location evidence="1">Membrane</location>
        <topology evidence="1">Multi-pass membrane protein</topology>
    </subcellularLocation>
</comment>
<evidence type="ECO:0000256" key="2">
    <source>
        <dbReference type="ARBA" id="ARBA00022448"/>
    </source>
</evidence>
<keyword evidence="3 6" id="KW-0812">Transmembrane</keyword>
<dbReference type="InterPro" id="IPR037272">
    <property type="entry name" value="SNS_sf"/>
</dbReference>
<reference evidence="8 9" key="1">
    <citation type="submission" date="2024-04" db="EMBL/GenBank/DDBJ databases">
        <authorList>
            <person name="Waldvogel A.-M."/>
            <person name="Schoenle A."/>
        </authorList>
    </citation>
    <scope>NUCLEOTIDE SEQUENCE [LARGE SCALE GENOMIC DNA]</scope>
</reference>
<evidence type="ECO:0000256" key="6">
    <source>
        <dbReference type="SAM" id="Phobius"/>
    </source>
</evidence>
<evidence type="ECO:0000256" key="3">
    <source>
        <dbReference type="ARBA" id="ARBA00022692"/>
    </source>
</evidence>